<feature type="compositionally biased region" description="Basic and acidic residues" evidence="1">
    <location>
        <begin position="218"/>
        <end position="227"/>
    </location>
</feature>
<dbReference type="CDD" id="cd23539">
    <property type="entry name" value="TFP_LU_ECD_CinHb4_like"/>
    <property type="match status" value="1"/>
</dbReference>
<reference evidence="2 3" key="1">
    <citation type="submission" date="2021-04" db="EMBL/GenBank/DDBJ databases">
        <authorList>
            <person name="Bliznina A."/>
        </authorList>
    </citation>
    <scope>NUCLEOTIDE SEQUENCE [LARGE SCALE GENOMIC DNA]</scope>
</reference>
<protein>
    <submittedName>
        <fullName evidence="2">Oidioi.mRNA.OKI2018_I69.chr2.g5427.t1.cds</fullName>
    </submittedName>
</protein>
<evidence type="ECO:0000313" key="3">
    <source>
        <dbReference type="Proteomes" id="UP001158576"/>
    </source>
</evidence>
<organism evidence="2 3">
    <name type="scientific">Oikopleura dioica</name>
    <name type="common">Tunicate</name>
    <dbReference type="NCBI Taxonomy" id="34765"/>
    <lineage>
        <taxon>Eukaryota</taxon>
        <taxon>Metazoa</taxon>
        <taxon>Chordata</taxon>
        <taxon>Tunicata</taxon>
        <taxon>Appendicularia</taxon>
        <taxon>Copelata</taxon>
        <taxon>Oikopleuridae</taxon>
        <taxon>Oikopleura</taxon>
    </lineage>
</organism>
<feature type="region of interest" description="Disordered" evidence="1">
    <location>
        <begin position="214"/>
        <end position="236"/>
    </location>
</feature>
<keyword evidence="3" id="KW-1185">Reference proteome</keyword>
<gene>
    <name evidence="2" type="ORF">OKIOD_LOCUS14192</name>
</gene>
<proteinExistence type="predicted"/>
<dbReference type="EMBL" id="OU015567">
    <property type="protein sequence ID" value="CAG5111091.1"/>
    <property type="molecule type" value="Genomic_DNA"/>
</dbReference>
<name>A0ABN7T0T8_OIKDI</name>
<sequence>MRTLQIAAVNLLAVQSQMSDSDIGSYDASYYMDNYYDYYYDDVDEFGERKKKKKKKQQNKNKVNYYEELPSYLNGKDEYGEIDETMGHNGHQCWKCHSASYEECVSEGYYVNCKDEQYHCDIRENRHFGNVTKVHMGCKQSKACLAEFEQNDKFYGRDLPKVMGFNFFFGQTEDQPGPYHQCFPANSTIEVSICRQCCTDNKCNYNWTDGSLDTEQEWNDKTNHPLLEEDDEEEEA</sequence>
<accession>A0ABN7T0T8</accession>
<dbReference type="Proteomes" id="UP001158576">
    <property type="component" value="Chromosome 2"/>
</dbReference>
<evidence type="ECO:0000256" key="1">
    <source>
        <dbReference type="SAM" id="MobiDB-lite"/>
    </source>
</evidence>
<evidence type="ECO:0000313" key="2">
    <source>
        <dbReference type="EMBL" id="CAG5111091.1"/>
    </source>
</evidence>